<organism evidence="2">
    <name type="scientific">marine sediment metagenome</name>
    <dbReference type="NCBI Taxonomy" id="412755"/>
    <lineage>
        <taxon>unclassified sequences</taxon>
        <taxon>metagenomes</taxon>
        <taxon>ecological metagenomes</taxon>
    </lineage>
</organism>
<comment type="caution">
    <text evidence="2">The sequence shown here is derived from an EMBL/GenBank/DDBJ whole genome shotgun (WGS) entry which is preliminary data.</text>
</comment>
<dbReference type="AlphaFoldDB" id="X1M5D7"/>
<dbReference type="InterPro" id="IPR007627">
    <property type="entry name" value="RNA_pol_sigma70_r2"/>
</dbReference>
<proteinExistence type="predicted"/>
<evidence type="ECO:0000259" key="1">
    <source>
        <dbReference type="Pfam" id="PF04542"/>
    </source>
</evidence>
<evidence type="ECO:0000313" key="2">
    <source>
        <dbReference type="EMBL" id="GAI26518.1"/>
    </source>
</evidence>
<dbReference type="GO" id="GO:0006352">
    <property type="term" value="P:DNA-templated transcription initiation"/>
    <property type="evidence" value="ECO:0007669"/>
    <property type="project" value="InterPro"/>
</dbReference>
<dbReference type="EMBL" id="BARV01015070">
    <property type="protein sequence ID" value="GAI26518.1"/>
    <property type="molecule type" value="Genomic_DNA"/>
</dbReference>
<name>X1M5D7_9ZZZZ</name>
<dbReference type="InterPro" id="IPR013325">
    <property type="entry name" value="RNA_pol_sigma_r2"/>
</dbReference>
<sequence length="94" mass="11056">MQTTFTTKEEITKEYRGLVSAISHRMIQNPEIAKDAAQDAWMEILKSLKTFKGESKISTWIYTIASRVILRQAKNEKVYSTRYLSEYFRNGERE</sequence>
<dbReference type="Pfam" id="PF04542">
    <property type="entry name" value="Sigma70_r2"/>
    <property type="match status" value="1"/>
</dbReference>
<dbReference type="SUPFAM" id="SSF88946">
    <property type="entry name" value="Sigma2 domain of RNA polymerase sigma factors"/>
    <property type="match status" value="1"/>
</dbReference>
<reference evidence="2" key="1">
    <citation type="journal article" date="2014" name="Front. Microbiol.">
        <title>High frequency of phylogenetically diverse reductive dehalogenase-homologous genes in deep subseafloor sedimentary metagenomes.</title>
        <authorList>
            <person name="Kawai M."/>
            <person name="Futagami T."/>
            <person name="Toyoda A."/>
            <person name="Takaki Y."/>
            <person name="Nishi S."/>
            <person name="Hori S."/>
            <person name="Arai W."/>
            <person name="Tsubouchi T."/>
            <person name="Morono Y."/>
            <person name="Uchiyama I."/>
            <person name="Ito T."/>
            <person name="Fujiyama A."/>
            <person name="Inagaki F."/>
            <person name="Takami H."/>
        </authorList>
    </citation>
    <scope>NUCLEOTIDE SEQUENCE</scope>
    <source>
        <strain evidence="2">Expedition CK06-06</strain>
    </source>
</reference>
<gene>
    <name evidence="2" type="ORF">S06H3_26114</name>
</gene>
<feature type="non-terminal residue" evidence="2">
    <location>
        <position position="94"/>
    </location>
</feature>
<feature type="domain" description="RNA polymerase sigma-70 region 2" evidence="1">
    <location>
        <begin position="13"/>
        <end position="76"/>
    </location>
</feature>
<dbReference type="Gene3D" id="1.10.1740.10">
    <property type="match status" value="1"/>
</dbReference>
<dbReference type="GO" id="GO:0003700">
    <property type="term" value="F:DNA-binding transcription factor activity"/>
    <property type="evidence" value="ECO:0007669"/>
    <property type="project" value="InterPro"/>
</dbReference>
<protein>
    <recommendedName>
        <fullName evidence="1">RNA polymerase sigma-70 region 2 domain-containing protein</fullName>
    </recommendedName>
</protein>
<accession>X1M5D7</accession>